<proteinExistence type="predicted"/>
<organism evidence="1">
    <name type="scientific">Arundo donax</name>
    <name type="common">Giant reed</name>
    <name type="synonym">Donax arundinaceus</name>
    <dbReference type="NCBI Taxonomy" id="35708"/>
    <lineage>
        <taxon>Eukaryota</taxon>
        <taxon>Viridiplantae</taxon>
        <taxon>Streptophyta</taxon>
        <taxon>Embryophyta</taxon>
        <taxon>Tracheophyta</taxon>
        <taxon>Spermatophyta</taxon>
        <taxon>Magnoliopsida</taxon>
        <taxon>Liliopsida</taxon>
        <taxon>Poales</taxon>
        <taxon>Poaceae</taxon>
        <taxon>PACMAD clade</taxon>
        <taxon>Arundinoideae</taxon>
        <taxon>Arundineae</taxon>
        <taxon>Arundo</taxon>
    </lineage>
</organism>
<sequence>MVAAVHQQMAGFCGDAVSRNAGQEMACCLCLPVPFVLAVHPIGRRGWRHVCTTPSSACGLRVISKLIHKRAACASHTPPLPSLLSRTNTLAPHVLCI</sequence>
<reference evidence="1" key="2">
    <citation type="journal article" date="2015" name="Data Brief">
        <title>Shoot transcriptome of the giant reed, Arundo donax.</title>
        <authorList>
            <person name="Barrero R.A."/>
            <person name="Guerrero F.D."/>
            <person name="Moolhuijzen P."/>
            <person name="Goolsby J.A."/>
            <person name="Tidwell J."/>
            <person name="Bellgard S.E."/>
            <person name="Bellgard M.I."/>
        </authorList>
    </citation>
    <scope>NUCLEOTIDE SEQUENCE</scope>
    <source>
        <tissue evidence="1">Shoot tissue taken approximately 20 cm above the soil surface</tissue>
    </source>
</reference>
<reference evidence="1" key="1">
    <citation type="submission" date="2014-09" db="EMBL/GenBank/DDBJ databases">
        <authorList>
            <person name="Magalhaes I.L.F."/>
            <person name="Oliveira U."/>
            <person name="Santos F.R."/>
            <person name="Vidigal T.H.D.A."/>
            <person name="Brescovit A.D."/>
            <person name="Santos A.J."/>
        </authorList>
    </citation>
    <scope>NUCLEOTIDE SEQUENCE</scope>
    <source>
        <tissue evidence="1">Shoot tissue taken approximately 20 cm above the soil surface</tissue>
    </source>
</reference>
<name>A0A0A9FUN7_ARUDO</name>
<dbReference type="AlphaFoldDB" id="A0A0A9FUN7"/>
<accession>A0A0A9FUN7</accession>
<evidence type="ECO:0000313" key="1">
    <source>
        <dbReference type="EMBL" id="JAE14964.1"/>
    </source>
</evidence>
<dbReference type="EMBL" id="GBRH01182932">
    <property type="protein sequence ID" value="JAE14964.1"/>
    <property type="molecule type" value="Transcribed_RNA"/>
</dbReference>
<protein>
    <submittedName>
        <fullName evidence="1">Uncharacterized protein</fullName>
    </submittedName>
</protein>